<feature type="compositionally biased region" description="Basic and acidic residues" evidence="1">
    <location>
        <begin position="220"/>
        <end position="252"/>
    </location>
</feature>
<organism evidence="2 3">
    <name type="scientific">Capronia epimyces CBS 606.96</name>
    <dbReference type="NCBI Taxonomy" id="1182542"/>
    <lineage>
        <taxon>Eukaryota</taxon>
        <taxon>Fungi</taxon>
        <taxon>Dikarya</taxon>
        <taxon>Ascomycota</taxon>
        <taxon>Pezizomycotina</taxon>
        <taxon>Eurotiomycetes</taxon>
        <taxon>Chaetothyriomycetidae</taxon>
        <taxon>Chaetothyriales</taxon>
        <taxon>Herpotrichiellaceae</taxon>
        <taxon>Capronia</taxon>
    </lineage>
</organism>
<dbReference type="OrthoDB" id="3595585at2759"/>
<proteinExistence type="predicted"/>
<evidence type="ECO:0000256" key="1">
    <source>
        <dbReference type="SAM" id="MobiDB-lite"/>
    </source>
</evidence>
<feature type="region of interest" description="Disordered" evidence="1">
    <location>
        <begin position="79"/>
        <end position="486"/>
    </location>
</feature>
<reference evidence="2 3" key="1">
    <citation type="submission" date="2013-03" db="EMBL/GenBank/DDBJ databases">
        <title>The Genome Sequence of Capronia epimyces CBS 606.96.</title>
        <authorList>
            <consortium name="The Broad Institute Genomics Platform"/>
            <person name="Cuomo C."/>
            <person name="de Hoog S."/>
            <person name="Gorbushina A."/>
            <person name="Walker B."/>
            <person name="Young S.K."/>
            <person name="Zeng Q."/>
            <person name="Gargeya S."/>
            <person name="Fitzgerald M."/>
            <person name="Haas B."/>
            <person name="Abouelleil A."/>
            <person name="Allen A.W."/>
            <person name="Alvarado L."/>
            <person name="Arachchi H.M."/>
            <person name="Berlin A.M."/>
            <person name="Chapman S.B."/>
            <person name="Gainer-Dewar J."/>
            <person name="Goldberg J."/>
            <person name="Griggs A."/>
            <person name="Gujja S."/>
            <person name="Hansen M."/>
            <person name="Howarth C."/>
            <person name="Imamovic A."/>
            <person name="Ireland A."/>
            <person name="Larimer J."/>
            <person name="McCowan C."/>
            <person name="Murphy C."/>
            <person name="Pearson M."/>
            <person name="Poon T.W."/>
            <person name="Priest M."/>
            <person name="Roberts A."/>
            <person name="Saif S."/>
            <person name="Shea T."/>
            <person name="Sisk P."/>
            <person name="Sykes S."/>
            <person name="Wortman J."/>
            <person name="Nusbaum C."/>
            <person name="Birren B."/>
        </authorList>
    </citation>
    <scope>NUCLEOTIDE SEQUENCE [LARGE SCALE GENOMIC DNA]</scope>
    <source>
        <strain evidence="2 3">CBS 606.96</strain>
    </source>
</reference>
<feature type="compositionally biased region" description="Low complexity" evidence="1">
    <location>
        <begin position="276"/>
        <end position="291"/>
    </location>
</feature>
<feature type="compositionally biased region" description="Acidic residues" evidence="1">
    <location>
        <begin position="408"/>
        <end position="421"/>
    </location>
</feature>
<sequence length="486" mass="53962">MTVSSMRLHITPFSPDLLRAIVGPRLLDQVSNLSFHTIQTFPENNYGYFDLPIMEAERIKKKLNGAILKGKKIKIEEARPTKRKNFEETTEDSSQLEPSTAAKRSKTERNVILGHELSANRKVKRGWTEADRTKSGKKGKGKVSSTTSKFTDKDELLFRTKVPPNKTESGKRGKSKKNLGQHVVHEFEHSTTQPSFLRQDDPEGSKGNLEYVDGTGWIDEAGRVVEPESERILARKEALQGRVGDENTKTPSDHSSTTSDLSSDDDKNDANRQNIDETSSSGSSSETASVSEADEDTDASAVDEDRAGSGAASDLEPSAPPEVHPLEVLFKKPSKPASQDIAKPSLEISTSFSFFDAGNEDDVDEAATMPGTPFTTQDLRSRGLRSAAPTPDTAHPSRFNSYDSSGLPDDEESEDDDDNADGDGTPGSSLELKKPVIETPSRKQSEFEKNFWQNRGENNRAWKLRRRNVLKEKRQRENKARRPKNW</sequence>
<dbReference type="EMBL" id="AMGY01000007">
    <property type="protein sequence ID" value="EXJ80018.1"/>
    <property type="molecule type" value="Genomic_DNA"/>
</dbReference>
<evidence type="ECO:0000313" key="2">
    <source>
        <dbReference type="EMBL" id="EXJ80018.1"/>
    </source>
</evidence>
<accession>W9XII5</accession>
<feature type="compositionally biased region" description="Basic and acidic residues" evidence="1">
    <location>
        <begin position="431"/>
        <end position="449"/>
    </location>
</feature>
<dbReference type="RefSeq" id="XP_007736592.1">
    <property type="nucleotide sequence ID" value="XM_007738402.1"/>
</dbReference>
<gene>
    <name evidence="2" type="ORF">A1O3_08304</name>
</gene>
<feature type="compositionally biased region" description="Acidic residues" evidence="1">
    <location>
        <begin position="292"/>
        <end position="302"/>
    </location>
</feature>
<name>W9XII5_9EURO</name>
<dbReference type="HOGENOM" id="CLU_024590_0_0_1"/>
<comment type="caution">
    <text evidence="2">The sequence shown here is derived from an EMBL/GenBank/DDBJ whole genome shotgun (WGS) entry which is preliminary data.</text>
</comment>
<evidence type="ECO:0008006" key="4">
    <source>
        <dbReference type="Google" id="ProtNLM"/>
    </source>
</evidence>
<dbReference type="eggNOG" id="ENOG502SKB6">
    <property type="taxonomic scope" value="Eukaryota"/>
</dbReference>
<dbReference type="GeneID" id="19172392"/>
<protein>
    <recommendedName>
        <fullName evidence="4">Suppressor protein SRP40</fullName>
    </recommendedName>
</protein>
<evidence type="ECO:0000313" key="3">
    <source>
        <dbReference type="Proteomes" id="UP000019478"/>
    </source>
</evidence>
<dbReference type="Proteomes" id="UP000019478">
    <property type="component" value="Unassembled WGS sequence"/>
</dbReference>
<dbReference type="AlphaFoldDB" id="W9XII5"/>
<dbReference type="STRING" id="1182542.W9XII5"/>
<feature type="compositionally biased region" description="Basic and acidic residues" evidence="1">
    <location>
        <begin position="469"/>
        <end position="480"/>
    </location>
</feature>
<keyword evidence="3" id="KW-1185">Reference proteome</keyword>